<dbReference type="AlphaFoldDB" id="A0A1H7QV23"/>
<reference evidence="2 3" key="1">
    <citation type="submission" date="2016-10" db="EMBL/GenBank/DDBJ databases">
        <authorList>
            <person name="de Groot N.N."/>
        </authorList>
    </citation>
    <scope>NUCLEOTIDE SEQUENCE [LARGE SCALE GENOMIC DNA]</scope>
    <source>
        <strain evidence="2 3">DSM 43357</strain>
    </source>
</reference>
<evidence type="ECO:0000313" key="2">
    <source>
        <dbReference type="EMBL" id="SEL51762.1"/>
    </source>
</evidence>
<organism evidence="2 3">
    <name type="scientific">Nonomuraea pusilla</name>
    <dbReference type="NCBI Taxonomy" id="46177"/>
    <lineage>
        <taxon>Bacteria</taxon>
        <taxon>Bacillati</taxon>
        <taxon>Actinomycetota</taxon>
        <taxon>Actinomycetes</taxon>
        <taxon>Streptosporangiales</taxon>
        <taxon>Streptosporangiaceae</taxon>
        <taxon>Nonomuraea</taxon>
    </lineage>
</organism>
<dbReference type="RefSeq" id="WP_055504592.1">
    <property type="nucleotide sequence ID" value="NZ_BBZG01000002.1"/>
</dbReference>
<dbReference type="Proteomes" id="UP000198953">
    <property type="component" value="Unassembled WGS sequence"/>
</dbReference>
<feature type="compositionally biased region" description="Basic and acidic residues" evidence="1">
    <location>
        <begin position="161"/>
        <end position="170"/>
    </location>
</feature>
<name>A0A1H7QV23_9ACTN</name>
<keyword evidence="3" id="KW-1185">Reference proteome</keyword>
<dbReference type="EMBL" id="FOBF01000005">
    <property type="protein sequence ID" value="SEL51762.1"/>
    <property type="molecule type" value="Genomic_DNA"/>
</dbReference>
<evidence type="ECO:0000256" key="1">
    <source>
        <dbReference type="SAM" id="MobiDB-lite"/>
    </source>
</evidence>
<proteinExistence type="predicted"/>
<feature type="region of interest" description="Disordered" evidence="1">
    <location>
        <begin position="145"/>
        <end position="176"/>
    </location>
</feature>
<accession>A0A1H7QV23</accession>
<protein>
    <submittedName>
        <fullName evidence="2">Uncharacterized protein</fullName>
    </submittedName>
</protein>
<evidence type="ECO:0000313" key="3">
    <source>
        <dbReference type="Proteomes" id="UP000198953"/>
    </source>
</evidence>
<gene>
    <name evidence="2" type="ORF">SAMN05660976_02694</name>
</gene>
<sequence>MRPESPVCPSLVAWGNAWLTGHVGLDEASDQVEAVAGPVVTGDVPLRAYLANLRADGLHELRLALPAPGDPLGLSGPAPFNAAAVDAGQAAIAVLRDRRLGLVPAPDLRGSSYSGVRLEIHEAGPVRQDLPSLAEAEHELSAAMRSATEALSAAEGPAQSRPDRLGHRGGELAPGYPGRAHRVATLATRLAAVLRLADERGLTSAQIAARGAALRELDRAVRRALVAAHHAIFEPLRQA</sequence>
<dbReference type="STRING" id="46177.SAMN05660976_02694"/>